<evidence type="ECO:0000313" key="2">
    <source>
        <dbReference type="EMBL" id="KHD10597.1"/>
    </source>
</evidence>
<keyword evidence="1" id="KW-0472">Membrane</keyword>
<sequence length="83" mass="9081">MNMKNNLQSDTHQRWLLSGAAACLMSLFLFGCAPWIDEIQAPDPDGSASKSVEDCPALRGIKVEELSPEEIKEKCQSGAETLE</sequence>
<reference evidence="2 3" key="1">
    <citation type="journal article" date="2016" name="Front. Microbiol.">
        <title>Single-Cell (Meta-)Genomics of a Dimorphic Candidatus Thiomargarita nelsonii Reveals Genomic Plasticity.</title>
        <authorList>
            <person name="Flood B.E."/>
            <person name="Fliss P."/>
            <person name="Jones D.S."/>
            <person name="Dick G.J."/>
            <person name="Jain S."/>
            <person name="Kaster A.K."/>
            <person name="Winkel M."/>
            <person name="Mussmann M."/>
            <person name="Bailey J."/>
        </authorList>
    </citation>
    <scope>NUCLEOTIDE SEQUENCE [LARGE SCALE GENOMIC DNA]</scope>
    <source>
        <strain evidence="2">Hydrate Ridge</strain>
    </source>
</reference>
<keyword evidence="3" id="KW-1185">Reference proteome</keyword>
<protein>
    <submittedName>
        <fullName evidence="2">Uncharacterized protein</fullName>
    </submittedName>
</protein>
<proteinExistence type="predicted"/>
<dbReference type="PROSITE" id="PS51257">
    <property type="entry name" value="PROKAR_LIPOPROTEIN"/>
    <property type="match status" value="1"/>
</dbReference>
<dbReference type="EMBL" id="JSZA02000059">
    <property type="protein sequence ID" value="KHD10597.1"/>
    <property type="molecule type" value="Genomic_DNA"/>
</dbReference>
<evidence type="ECO:0000313" key="3">
    <source>
        <dbReference type="Proteomes" id="UP000030428"/>
    </source>
</evidence>
<gene>
    <name evidence="2" type="ORF">PN36_16025</name>
</gene>
<accession>A0A0A6PJD3</accession>
<name>A0A0A6PJD3_9GAMM</name>
<keyword evidence="1" id="KW-1133">Transmembrane helix</keyword>
<dbReference type="Proteomes" id="UP000030428">
    <property type="component" value="Unassembled WGS sequence"/>
</dbReference>
<feature type="transmembrane region" description="Helical" evidence="1">
    <location>
        <begin position="15"/>
        <end position="36"/>
    </location>
</feature>
<keyword evidence="1" id="KW-0812">Transmembrane</keyword>
<dbReference type="AlphaFoldDB" id="A0A0A6PJD3"/>
<organism evidence="2 3">
    <name type="scientific">Candidatus Thiomargarita nelsonii</name>
    <dbReference type="NCBI Taxonomy" id="1003181"/>
    <lineage>
        <taxon>Bacteria</taxon>
        <taxon>Pseudomonadati</taxon>
        <taxon>Pseudomonadota</taxon>
        <taxon>Gammaproteobacteria</taxon>
        <taxon>Thiotrichales</taxon>
        <taxon>Thiotrichaceae</taxon>
        <taxon>Thiomargarita</taxon>
    </lineage>
</organism>
<evidence type="ECO:0000256" key="1">
    <source>
        <dbReference type="SAM" id="Phobius"/>
    </source>
</evidence>
<comment type="caution">
    <text evidence="2">The sequence shown here is derived from an EMBL/GenBank/DDBJ whole genome shotgun (WGS) entry which is preliminary data.</text>
</comment>